<dbReference type="AlphaFoldDB" id="A0A380TAJ0"/>
<dbReference type="EMBL" id="UIDG01000061">
    <property type="protein sequence ID" value="SUS04870.1"/>
    <property type="molecule type" value="Genomic_DNA"/>
</dbReference>
<protein>
    <submittedName>
        <fullName evidence="1">Uncharacterized protein</fullName>
    </submittedName>
</protein>
<reference evidence="1" key="1">
    <citation type="submission" date="2018-07" db="EMBL/GenBank/DDBJ databases">
        <authorList>
            <person name="Quirk P.G."/>
            <person name="Krulwich T.A."/>
        </authorList>
    </citation>
    <scope>NUCLEOTIDE SEQUENCE</scope>
</reference>
<proteinExistence type="predicted"/>
<gene>
    <name evidence="1" type="ORF">DF3PB_1530004</name>
</gene>
<name>A0A380TAJ0_9ZZZZ</name>
<accession>A0A380TAJ0</accession>
<sequence>MDGGSGAPLACIGAVVIRRWLVVASSRCPDGRIGAYVASSERIGSNAPLPVPGMPSGGTEDLWSDATRFTSETFDTSEISDLEAFLEAMTELEQAGATILDADAWQAIKKAAARRIIRLQSEQAFVD</sequence>
<evidence type="ECO:0000313" key="1">
    <source>
        <dbReference type="EMBL" id="SUS04870.1"/>
    </source>
</evidence>
<organism evidence="1">
    <name type="scientific">metagenome</name>
    <dbReference type="NCBI Taxonomy" id="256318"/>
    <lineage>
        <taxon>unclassified sequences</taxon>
        <taxon>metagenomes</taxon>
    </lineage>
</organism>